<dbReference type="STRING" id="1121869.SAMN03084138_00122"/>
<protein>
    <recommendedName>
        <fullName evidence="1">Contractile injection system tube protein N-terminal domain-containing protein</fullName>
    </recommendedName>
</protein>
<dbReference type="GeneID" id="35873782"/>
<dbReference type="Pfam" id="PF19266">
    <property type="entry name" value="CIS_tube"/>
    <property type="match status" value="1"/>
</dbReference>
<dbReference type="InterPro" id="IPR045361">
    <property type="entry name" value="CIS_tube_prot_N"/>
</dbReference>
<gene>
    <name evidence="2" type="ORF">SAMN03084138_00122</name>
</gene>
<evidence type="ECO:0000313" key="3">
    <source>
        <dbReference type="Proteomes" id="UP000182692"/>
    </source>
</evidence>
<evidence type="ECO:0000259" key="1">
    <source>
        <dbReference type="Pfam" id="PF19266"/>
    </source>
</evidence>
<feature type="domain" description="Contractile injection system tube protein N-terminal" evidence="1">
    <location>
        <begin position="21"/>
        <end position="169"/>
    </location>
</feature>
<dbReference type="EMBL" id="FOWR01000001">
    <property type="protein sequence ID" value="SFO70743.1"/>
    <property type="molecule type" value="Genomic_DNA"/>
</dbReference>
<proteinExistence type="predicted"/>
<sequence>MLSSQPNFLKGGIVLLDQQSGEPIEAIPLLINPATLSTQFEVKSPAGAQTRSEPMRLNGPPKESISFEATLDATDAMERGDRDALNYGIGHYIAALRGLITPSRRQLMDNDTLARQGKLTIIPMVQPLPVFSWGMNRRVPVRFTSLSLQEEFFNSALNPLRAKASVNLQVLTVDDLGFDHPASSLFLHYLAGLERQASKATKPALDN</sequence>
<organism evidence="2 3">
    <name type="scientific">Enterovibrio norvegicus DSM 15893</name>
    <dbReference type="NCBI Taxonomy" id="1121869"/>
    <lineage>
        <taxon>Bacteria</taxon>
        <taxon>Pseudomonadati</taxon>
        <taxon>Pseudomonadota</taxon>
        <taxon>Gammaproteobacteria</taxon>
        <taxon>Vibrionales</taxon>
        <taxon>Vibrionaceae</taxon>
        <taxon>Enterovibrio</taxon>
    </lineage>
</organism>
<dbReference type="OrthoDB" id="661223at2"/>
<name>A0A1I5JDT5_9GAMM</name>
<dbReference type="RefSeq" id="WP_074924848.1">
    <property type="nucleotide sequence ID" value="NZ_FOWR01000001.1"/>
</dbReference>
<accession>A0A1I5JDT5</accession>
<reference evidence="2 3" key="1">
    <citation type="submission" date="2016-10" db="EMBL/GenBank/DDBJ databases">
        <authorList>
            <person name="de Groot N.N."/>
        </authorList>
    </citation>
    <scope>NUCLEOTIDE SEQUENCE [LARGE SCALE GENOMIC DNA]</scope>
    <source>
        <strain evidence="2 3">DSM 15893</strain>
    </source>
</reference>
<evidence type="ECO:0000313" key="2">
    <source>
        <dbReference type="EMBL" id="SFO70743.1"/>
    </source>
</evidence>
<dbReference type="Proteomes" id="UP000182692">
    <property type="component" value="Unassembled WGS sequence"/>
</dbReference>
<dbReference type="AlphaFoldDB" id="A0A1I5JDT5"/>